<feature type="repeat" description="ANK" evidence="3">
    <location>
        <begin position="359"/>
        <end position="386"/>
    </location>
</feature>
<dbReference type="EMBL" id="CABFNS010000851">
    <property type="protein sequence ID" value="VUC32630.1"/>
    <property type="molecule type" value="Genomic_DNA"/>
</dbReference>
<evidence type="ECO:0000256" key="2">
    <source>
        <dbReference type="ARBA" id="ARBA00023043"/>
    </source>
</evidence>
<feature type="repeat" description="ANK" evidence="3">
    <location>
        <begin position="550"/>
        <end position="582"/>
    </location>
</feature>
<feature type="repeat" description="ANK" evidence="3">
    <location>
        <begin position="387"/>
        <end position="419"/>
    </location>
</feature>
<feature type="repeat" description="ANK" evidence="3">
    <location>
        <begin position="419"/>
        <end position="451"/>
    </location>
</feature>
<keyword evidence="2 3" id="KW-0040">ANK repeat</keyword>
<dbReference type="InterPro" id="IPR002110">
    <property type="entry name" value="Ankyrin_rpt"/>
</dbReference>
<feature type="repeat" description="ANK" evidence="3">
    <location>
        <begin position="518"/>
        <end position="550"/>
    </location>
</feature>
<dbReference type="Gene3D" id="1.25.40.20">
    <property type="entry name" value="Ankyrin repeat-containing domain"/>
    <property type="match status" value="5"/>
</dbReference>
<proteinExistence type="predicted"/>
<name>A0ABY6UMT0_BIOOC</name>
<feature type="repeat" description="ANK" evidence="3">
    <location>
        <begin position="583"/>
        <end position="615"/>
    </location>
</feature>
<dbReference type="SUPFAM" id="SSF48403">
    <property type="entry name" value="Ankyrin repeat"/>
    <property type="match status" value="3"/>
</dbReference>
<reference evidence="4 5" key="1">
    <citation type="submission" date="2019-06" db="EMBL/GenBank/DDBJ databases">
        <authorList>
            <person name="Broberg M."/>
        </authorList>
    </citation>
    <scope>NUCLEOTIDE SEQUENCE [LARGE SCALE GENOMIC DNA]</scope>
</reference>
<dbReference type="PRINTS" id="PR01415">
    <property type="entry name" value="ANKYRIN"/>
</dbReference>
<evidence type="ECO:0000256" key="3">
    <source>
        <dbReference type="PROSITE-ProRule" id="PRU00023"/>
    </source>
</evidence>
<feature type="repeat" description="ANK" evidence="3">
    <location>
        <begin position="650"/>
        <end position="682"/>
    </location>
</feature>
<feature type="repeat" description="ANK" evidence="3">
    <location>
        <begin position="116"/>
        <end position="154"/>
    </location>
</feature>
<keyword evidence="1" id="KW-0677">Repeat</keyword>
<protein>
    <submittedName>
        <fullName evidence="4">Uncharacterized protein</fullName>
    </submittedName>
</protein>
<dbReference type="InterPro" id="IPR036770">
    <property type="entry name" value="Ankyrin_rpt-contain_sf"/>
</dbReference>
<sequence>MFRYWTYSDSQHWTRIAMPPPLWVNAQHHSLEELKAKIEEDGANVNELDDEGETALSAVCADKSNLEKVMYLLEKGANVDLGNMPPLCKAAEAGWAQAVRLLIDRGANVNVTSKRHKLTPLRLAAGFSYMPVEGREECVEILLDHGADLELRDRDGQTPLHGASSAGKVEMVKRLIQKGADLESKTNHSDTPLTLAMRSENFETVRVLLEAGADVNYVGCNGETPLETALWQRNIHRLSLGDIEVLLKFGAAPPVRDDPRAMVFSSAASYGDLELVTLLLDYGWDPNEDADRPSWYPSPIEEAVKGGQKEIVKVLLDRGADPGRFCMETAIENEQLSIVRALHEAGATLDSDSPTTNLLHFAIENEKIKVLRLFLRSGVDPDEKDARGRTALHKAITEGSLTTVRILLRHGANLGQEGDKYLPLNLAARDGYFREAELLLRAGADPHMRDSHGRTAIWIAWEKGHKKIIRLLHEHGARIQPPIPDGLTRLAFFVQEGFADVVKAMLDSGCNINVKTKKGETALFLAARTGSDKMVDLLLQRGADSSILCRGSSALHAAVRSGPQKAVESLLNHGAAMETKDKAGQTAFQVAIARDRRELIDLFLRRGACPKTEDRLGRTALSVVSKIGRTDIATRILEMEPELISKTDCFSRSPLHYASCNGQYDTVKLLLRKDSDLARNQDMYGSTPLCAALRTRQTRVVSLLLEVYKPPPETVDFLGQRLDYWLARSSAAAMMPSVTLLRSSPQHLAVLFRLLESSINIPADHQQYGLELVWDRPSTPPAEPVDEPGDYNHFKDPPYYFTFDNPPESDQQSRAEIATLLIDKGAFMVAKEASAIFSLERDGQKDLVARLLLREDPMSLAASLRLVASRNDLEAARQLIQRGATAAAVDIERETALHFAVKSCEDDLELVRLILQEPHVWTGAQDRYRRTVLHHACEKGNVELVQLLLSHRGPSVDQADEWGATALHYACRSSRNKGAQQVASFLIGMRAELDPEESDPGKTPLAEAIQNENWGTARMLI</sequence>
<dbReference type="PANTHER" id="PTHR24198:SF165">
    <property type="entry name" value="ANKYRIN REPEAT-CONTAINING PROTEIN-RELATED"/>
    <property type="match status" value="1"/>
</dbReference>
<evidence type="ECO:0000256" key="1">
    <source>
        <dbReference type="ARBA" id="ARBA00022737"/>
    </source>
</evidence>
<feature type="repeat" description="ANK" evidence="3">
    <location>
        <begin position="928"/>
        <end position="961"/>
    </location>
</feature>
<dbReference type="Proteomes" id="UP000766486">
    <property type="component" value="Unassembled WGS sequence"/>
</dbReference>
<dbReference type="PROSITE" id="PS50297">
    <property type="entry name" value="ANK_REP_REGION"/>
    <property type="match status" value="8"/>
</dbReference>
<feature type="repeat" description="ANK" evidence="3">
    <location>
        <begin position="298"/>
        <end position="321"/>
    </location>
</feature>
<dbReference type="PANTHER" id="PTHR24198">
    <property type="entry name" value="ANKYRIN REPEAT AND PROTEIN KINASE DOMAIN-CONTAINING PROTEIN"/>
    <property type="match status" value="1"/>
</dbReference>
<evidence type="ECO:0000313" key="5">
    <source>
        <dbReference type="Proteomes" id="UP000766486"/>
    </source>
</evidence>
<organism evidence="4 5">
    <name type="scientific">Bionectria ochroleuca</name>
    <name type="common">Gliocladium roseum</name>
    <dbReference type="NCBI Taxonomy" id="29856"/>
    <lineage>
        <taxon>Eukaryota</taxon>
        <taxon>Fungi</taxon>
        <taxon>Dikarya</taxon>
        <taxon>Ascomycota</taxon>
        <taxon>Pezizomycotina</taxon>
        <taxon>Sordariomycetes</taxon>
        <taxon>Hypocreomycetidae</taxon>
        <taxon>Hypocreales</taxon>
        <taxon>Bionectriaceae</taxon>
        <taxon>Clonostachys</taxon>
    </lineage>
</organism>
<comment type="caution">
    <text evidence="4">The sequence shown here is derived from an EMBL/GenBank/DDBJ whole genome shotgun (WGS) entry which is preliminary data.</text>
</comment>
<feature type="repeat" description="ANK" evidence="3">
    <location>
        <begin position="82"/>
        <end position="114"/>
    </location>
</feature>
<dbReference type="PROSITE" id="PS50088">
    <property type="entry name" value="ANK_REPEAT"/>
    <property type="match status" value="14"/>
</dbReference>
<dbReference type="Pfam" id="PF13637">
    <property type="entry name" value="Ank_4"/>
    <property type="match status" value="1"/>
</dbReference>
<feature type="repeat" description="ANK" evidence="3">
    <location>
        <begin position="155"/>
        <end position="187"/>
    </location>
</feature>
<dbReference type="Pfam" id="PF12796">
    <property type="entry name" value="Ank_2"/>
    <property type="match status" value="6"/>
</dbReference>
<evidence type="ECO:0000313" key="4">
    <source>
        <dbReference type="EMBL" id="VUC32630.1"/>
    </source>
</evidence>
<accession>A0ABY6UMT0</accession>
<keyword evidence="5" id="KW-1185">Reference proteome</keyword>
<gene>
    <name evidence="4" type="ORF">CLO192961_LOCUS328875</name>
</gene>
<feature type="repeat" description="ANK" evidence="3">
    <location>
        <begin position="485"/>
        <end position="517"/>
    </location>
</feature>
<dbReference type="SMART" id="SM00248">
    <property type="entry name" value="ANK"/>
    <property type="match status" value="22"/>
</dbReference>
<feature type="repeat" description="ANK" evidence="3">
    <location>
        <begin position="188"/>
        <end position="220"/>
    </location>
</feature>